<sequence>FPVPKVEPVLPEEKRGLARSALESAVAVNQGVASLIEDIARNNTNKLVGKMFKVWEASLVSVGDAQTERESRLKGVQTGAQTEDVLSQSSKERFKRRKNGKRIITQNQYKGRGGFNRFNSGIFKGRQDGQRVIDFKGRGKFGRGNRKRNFDNIQTNANQEDKFSS</sequence>
<dbReference type="EMBL" id="SNRW01040188">
    <property type="protein sequence ID" value="KAA6345899.1"/>
    <property type="molecule type" value="Genomic_DNA"/>
</dbReference>
<dbReference type="AlphaFoldDB" id="A0A5J4SIE0"/>
<evidence type="ECO:0000313" key="3">
    <source>
        <dbReference type="Proteomes" id="UP000324800"/>
    </source>
</evidence>
<feature type="compositionally biased region" description="Polar residues" evidence="1">
    <location>
        <begin position="78"/>
        <end position="89"/>
    </location>
</feature>
<name>A0A5J4SIE0_9EUKA</name>
<feature type="compositionally biased region" description="Basic residues" evidence="1">
    <location>
        <begin position="138"/>
        <end position="147"/>
    </location>
</feature>
<comment type="caution">
    <text evidence="2">The sequence shown here is derived from an EMBL/GenBank/DDBJ whole genome shotgun (WGS) entry which is preliminary data.</text>
</comment>
<dbReference type="Proteomes" id="UP000324800">
    <property type="component" value="Unassembled WGS sequence"/>
</dbReference>
<organism evidence="2 3">
    <name type="scientific">Streblomastix strix</name>
    <dbReference type="NCBI Taxonomy" id="222440"/>
    <lineage>
        <taxon>Eukaryota</taxon>
        <taxon>Metamonada</taxon>
        <taxon>Preaxostyla</taxon>
        <taxon>Oxymonadida</taxon>
        <taxon>Streblomastigidae</taxon>
        <taxon>Streblomastix</taxon>
    </lineage>
</organism>
<gene>
    <name evidence="2" type="ORF">EZS28_052128</name>
</gene>
<feature type="non-terminal residue" evidence="2">
    <location>
        <position position="1"/>
    </location>
</feature>
<proteinExistence type="predicted"/>
<reference evidence="2 3" key="1">
    <citation type="submission" date="2019-03" db="EMBL/GenBank/DDBJ databases">
        <title>Single cell metagenomics reveals metabolic interactions within the superorganism composed of flagellate Streblomastix strix and complex community of Bacteroidetes bacteria on its surface.</title>
        <authorList>
            <person name="Treitli S.C."/>
            <person name="Kolisko M."/>
            <person name="Husnik F."/>
            <person name="Keeling P."/>
            <person name="Hampl V."/>
        </authorList>
    </citation>
    <scope>NUCLEOTIDE SEQUENCE [LARGE SCALE GENOMIC DNA]</scope>
    <source>
        <strain evidence="2">ST1C</strain>
    </source>
</reference>
<feature type="region of interest" description="Disordered" evidence="1">
    <location>
        <begin position="70"/>
        <end position="100"/>
    </location>
</feature>
<evidence type="ECO:0000256" key="1">
    <source>
        <dbReference type="SAM" id="MobiDB-lite"/>
    </source>
</evidence>
<protein>
    <submittedName>
        <fullName evidence="2">Uncharacterized protein</fullName>
    </submittedName>
</protein>
<accession>A0A5J4SIE0</accession>
<feature type="region of interest" description="Disordered" evidence="1">
    <location>
        <begin position="136"/>
        <end position="165"/>
    </location>
</feature>
<evidence type="ECO:0000313" key="2">
    <source>
        <dbReference type="EMBL" id="KAA6345899.1"/>
    </source>
</evidence>